<feature type="chain" id="PRO_5045551565" description="Secreted protein" evidence="1">
    <location>
        <begin position="23"/>
        <end position="49"/>
    </location>
</feature>
<evidence type="ECO:0000313" key="2">
    <source>
        <dbReference type="EMBL" id="GAA2637829.1"/>
    </source>
</evidence>
<keyword evidence="3" id="KW-1185">Reference proteome</keyword>
<protein>
    <recommendedName>
        <fullName evidence="4">Secreted protein</fullName>
    </recommendedName>
</protein>
<dbReference type="EMBL" id="BAAATD010000024">
    <property type="protein sequence ID" value="GAA2637829.1"/>
    <property type="molecule type" value="Genomic_DNA"/>
</dbReference>
<name>A0ABP6DAA3_9ACTN</name>
<proteinExistence type="predicted"/>
<keyword evidence="1" id="KW-0732">Signal</keyword>
<evidence type="ECO:0000256" key="1">
    <source>
        <dbReference type="SAM" id="SignalP"/>
    </source>
</evidence>
<evidence type="ECO:0008006" key="4">
    <source>
        <dbReference type="Google" id="ProtNLM"/>
    </source>
</evidence>
<evidence type="ECO:0000313" key="3">
    <source>
        <dbReference type="Proteomes" id="UP001501509"/>
    </source>
</evidence>
<sequence length="49" mass="4909">MHTTRTLLVALAATAVTLTALAAPAHADTGQLLNSVLSLPVALTKSIGL</sequence>
<dbReference type="RefSeq" id="WP_344549118.1">
    <property type="nucleotide sequence ID" value="NZ_BAAATD010000024.1"/>
</dbReference>
<gene>
    <name evidence="2" type="ORF">GCM10010411_92040</name>
</gene>
<dbReference type="Proteomes" id="UP001501509">
    <property type="component" value="Unassembled WGS sequence"/>
</dbReference>
<accession>A0ABP6DAA3</accession>
<feature type="signal peptide" evidence="1">
    <location>
        <begin position="1"/>
        <end position="22"/>
    </location>
</feature>
<comment type="caution">
    <text evidence="2">The sequence shown here is derived from an EMBL/GenBank/DDBJ whole genome shotgun (WGS) entry which is preliminary data.</text>
</comment>
<reference evidence="3" key="1">
    <citation type="journal article" date="2019" name="Int. J. Syst. Evol. Microbiol.">
        <title>The Global Catalogue of Microorganisms (GCM) 10K type strain sequencing project: providing services to taxonomists for standard genome sequencing and annotation.</title>
        <authorList>
            <consortium name="The Broad Institute Genomics Platform"/>
            <consortium name="The Broad Institute Genome Sequencing Center for Infectious Disease"/>
            <person name="Wu L."/>
            <person name="Ma J."/>
        </authorList>
    </citation>
    <scope>NUCLEOTIDE SEQUENCE [LARGE SCALE GENOMIC DNA]</scope>
    <source>
        <strain evidence="3">JCM 6833</strain>
    </source>
</reference>
<organism evidence="2 3">
    <name type="scientific">Actinomadura fulvescens</name>
    <dbReference type="NCBI Taxonomy" id="46160"/>
    <lineage>
        <taxon>Bacteria</taxon>
        <taxon>Bacillati</taxon>
        <taxon>Actinomycetota</taxon>
        <taxon>Actinomycetes</taxon>
        <taxon>Streptosporangiales</taxon>
        <taxon>Thermomonosporaceae</taxon>
        <taxon>Actinomadura</taxon>
    </lineage>
</organism>